<sequence length="160" mass="17105">MPPMPAGAGGAVQGPSTFDKAKMGAMMGGSVGIIIGFIFGATNIIRFGPGPNGMLRTLGQYMAGSAATFGYAASDPPRYIHTGVRANRAQLLHVNRHNHPDRELPNRHRSLQKITGPIWQADDHATGPLQEVAVSYALVKSGCCSRRKCTDMRGYSAQHM</sequence>
<comment type="subcellular location">
    <subcellularLocation>
        <location evidence="1">Membrane</location>
    </subcellularLocation>
</comment>
<keyword evidence="4 6" id="KW-1133">Transmembrane helix</keyword>
<dbReference type="PANTHER" id="PTHR28525">
    <property type="entry name" value="REACTIVE OXYGEN SPECIES MODULATOR 1"/>
    <property type="match status" value="1"/>
</dbReference>
<keyword evidence="3 6" id="KW-0812">Transmembrane</keyword>
<dbReference type="EMBL" id="QWIO01002854">
    <property type="protein sequence ID" value="RMY49800.1"/>
    <property type="molecule type" value="Genomic_DNA"/>
</dbReference>
<evidence type="ECO:0000313" key="7">
    <source>
        <dbReference type="EMBL" id="RMY49800.1"/>
    </source>
</evidence>
<dbReference type="VEuPathDB" id="FungiDB:BTJ68_10391"/>
<evidence type="ECO:0008006" key="9">
    <source>
        <dbReference type="Google" id="ProtNLM"/>
    </source>
</evidence>
<dbReference type="GO" id="GO:0005744">
    <property type="term" value="C:TIM23 mitochondrial import inner membrane translocase complex"/>
    <property type="evidence" value="ECO:0007669"/>
    <property type="project" value="TreeGrafter"/>
</dbReference>
<protein>
    <recommendedName>
        <fullName evidence="9">Protein MGR2</fullName>
    </recommendedName>
</protein>
<feature type="transmembrane region" description="Helical" evidence="6">
    <location>
        <begin position="25"/>
        <end position="45"/>
    </location>
</feature>
<dbReference type="SMART" id="SM01378">
    <property type="entry name" value="Romo1"/>
    <property type="match status" value="1"/>
</dbReference>
<evidence type="ECO:0000313" key="8">
    <source>
        <dbReference type="Proteomes" id="UP000269539"/>
    </source>
</evidence>
<comment type="caution">
    <text evidence="7">The sequence shown here is derived from an EMBL/GenBank/DDBJ whole genome shotgun (WGS) entry which is preliminary data.</text>
</comment>
<name>A0A3M7CD89_HORWE</name>
<keyword evidence="5 6" id="KW-0472">Membrane</keyword>
<organism evidence="7 8">
    <name type="scientific">Hortaea werneckii</name>
    <name type="common">Black yeast</name>
    <name type="synonym">Cladosporium werneckii</name>
    <dbReference type="NCBI Taxonomy" id="91943"/>
    <lineage>
        <taxon>Eukaryota</taxon>
        <taxon>Fungi</taxon>
        <taxon>Dikarya</taxon>
        <taxon>Ascomycota</taxon>
        <taxon>Pezizomycotina</taxon>
        <taxon>Dothideomycetes</taxon>
        <taxon>Dothideomycetidae</taxon>
        <taxon>Mycosphaerellales</taxon>
        <taxon>Teratosphaeriaceae</taxon>
        <taxon>Hortaea</taxon>
    </lineage>
</organism>
<dbReference type="GO" id="GO:0045039">
    <property type="term" value="P:protein insertion into mitochondrial inner membrane"/>
    <property type="evidence" value="ECO:0007669"/>
    <property type="project" value="TreeGrafter"/>
</dbReference>
<dbReference type="Proteomes" id="UP000269539">
    <property type="component" value="Unassembled WGS sequence"/>
</dbReference>
<dbReference type="AlphaFoldDB" id="A0A3M7CD89"/>
<evidence type="ECO:0000256" key="1">
    <source>
        <dbReference type="ARBA" id="ARBA00004370"/>
    </source>
</evidence>
<evidence type="ECO:0000256" key="4">
    <source>
        <dbReference type="ARBA" id="ARBA00022989"/>
    </source>
</evidence>
<dbReference type="GO" id="GO:0030150">
    <property type="term" value="P:protein import into mitochondrial matrix"/>
    <property type="evidence" value="ECO:0007669"/>
    <property type="project" value="TreeGrafter"/>
</dbReference>
<evidence type="ECO:0000256" key="6">
    <source>
        <dbReference type="SAM" id="Phobius"/>
    </source>
</evidence>
<dbReference type="PANTHER" id="PTHR28525:SF1">
    <property type="entry name" value="REACTIVE OXYGEN SPECIES MODULATOR 1"/>
    <property type="match status" value="1"/>
</dbReference>
<evidence type="ECO:0000256" key="5">
    <source>
        <dbReference type="ARBA" id="ARBA00023136"/>
    </source>
</evidence>
<gene>
    <name evidence="7" type="ORF">D0864_14661</name>
</gene>
<comment type="similarity">
    <text evidence="2">Belongs to the MGR2 family.</text>
</comment>
<reference evidence="7 8" key="1">
    <citation type="journal article" date="2018" name="BMC Genomics">
        <title>Genomic evidence for intraspecific hybridization in a clonal and extremely halotolerant yeast.</title>
        <authorList>
            <person name="Gostincar C."/>
            <person name="Stajich J.E."/>
            <person name="Zupancic J."/>
            <person name="Zalar P."/>
            <person name="Gunde-Cimerman N."/>
        </authorList>
    </citation>
    <scope>NUCLEOTIDE SEQUENCE [LARGE SCALE GENOMIC DNA]</scope>
    <source>
        <strain evidence="7 8">EXF-10513</strain>
    </source>
</reference>
<dbReference type="InterPro" id="IPR018450">
    <property type="entry name" value="Romo1/Mgr2"/>
</dbReference>
<dbReference type="Pfam" id="PF10247">
    <property type="entry name" value="Romo1"/>
    <property type="match status" value="1"/>
</dbReference>
<evidence type="ECO:0000256" key="3">
    <source>
        <dbReference type="ARBA" id="ARBA00022692"/>
    </source>
</evidence>
<accession>A0A3M7CD89</accession>
<evidence type="ECO:0000256" key="2">
    <source>
        <dbReference type="ARBA" id="ARBA00007839"/>
    </source>
</evidence>
<proteinExistence type="inferred from homology"/>